<dbReference type="Pfam" id="PF04542">
    <property type="entry name" value="Sigma70_r2"/>
    <property type="match status" value="1"/>
</dbReference>
<dbReference type="AlphaFoldDB" id="A0A936F6R8"/>
<evidence type="ECO:0000259" key="6">
    <source>
        <dbReference type="Pfam" id="PF04542"/>
    </source>
</evidence>
<dbReference type="PANTHER" id="PTHR43133:SF8">
    <property type="entry name" value="RNA POLYMERASE SIGMA FACTOR HI_1459-RELATED"/>
    <property type="match status" value="1"/>
</dbReference>
<dbReference type="InterPro" id="IPR036388">
    <property type="entry name" value="WH-like_DNA-bd_sf"/>
</dbReference>
<dbReference type="EMBL" id="JADKCH010000035">
    <property type="protein sequence ID" value="MBK8574082.1"/>
    <property type="molecule type" value="Genomic_DNA"/>
</dbReference>
<proteinExistence type="inferred from homology"/>
<keyword evidence="2" id="KW-0805">Transcription regulation</keyword>
<evidence type="ECO:0000259" key="7">
    <source>
        <dbReference type="Pfam" id="PF08281"/>
    </source>
</evidence>
<dbReference type="SUPFAM" id="SSF88946">
    <property type="entry name" value="Sigma2 domain of RNA polymerase sigma factors"/>
    <property type="match status" value="1"/>
</dbReference>
<comment type="caution">
    <text evidence="8">The sequence shown here is derived from an EMBL/GenBank/DDBJ whole genome shotgun (WGS) entry which is preliminary data.</text>
</comment>
<protein>
    <submittedName>
        <fullName evidence="8">RNA polymerase sigma factor</fullName>
    </submittedName>
</protein>
<dbReference type="InterPro" id="IPR039425">
    <property type="entry name" value="RNA_pol_sigma-70-like"/>
</dbReference>
<dbReference type="Gene3D" id="1.10.1740.10">
    <property type="match status" value="1"/>
</dbReference>
<feature type="domain" description="RNA polymerase sigma factor 70 region 4 type 2" evidence="7">
    <location>
        <begin position="119"/>
        <end position="169"/>
    </location>
</feature>
<dbReference type="Proteomes" id="UP000709959">
    <property type="component" value="Unassembled WGS sequence"/>
</dbReference>
<evidence type="ECO:0000256" key="4">
    <source>
        <dbReference type="ARBA" id="ARBA00023125"/>
    </source>
</evidence>
<dbReference type="InterPro" id="IPR013249">
    <property type="entry name" value="RNA_pol_sigma70_r4_t2"/>
</dbReference>
<organism evidence="8 9">
    <name type="scientific">Candidatus Geothrix odensensis</name>
    <dbReference type="NCBI Taxonomy" id="2954440"/>
    <lineage>
        <taxon>Bacteria</taxon>
        <taxon>Pseudomonadati</taxon>
        <taxon>Acidobacteriota</taxon>
        <taxon>Holophagae</taxon>
        <taxon>Holophagales</taxon>
        <taxon>Holophagaceae</taxon>
        <taxon>Geothrix</taxon>
    </lineage>
</organism>
<evidence type="ECO:0000256" key="2">
    <source>
        <dbReference type="ARBA" id="ARBA00023015"/>
    </source>
</evidence>
<keyword evidence="3" id="KW-0731">Sigma factor</keyword>
<dbReference type="Gene3D" id="1.10.10.10">
    <property type="entry name" value="Winged helix-like DNA-binding domain superfamily/Winged helix DNA-binding domain"/>
    <property type="match status" value="1"/>
</dbReference>
<name>A0A936F6R8_9BACT</name>
<reference evidence="8 9" key="1">
    <citation type="submission" date="2020-10" db="EMBL/GenBank/DDBJ databases">
        <title>Connecting structure to function with the recovery of over 1000 high-quality activated sludge metagenome-assembled genomes encoding full-length rRNA genes using long-read sequencing.</title>
        <authorList>
            <person name="Singleton C.M."/>
            <person name="Petriglieri F."/>
            <person name="Kristensen J.M."/>
            <person name="Kirkegaard R.H."/>
            <person name="Michaelsen T.Y."/>
            <person name="Andersen M.H."/>
            <person name="Karst S.M."/>
            <person name="Dueholm M.S."/>
            <person name="Nielsen P.H."/>
            <person name="Albertsen M."/>
        </authorList>
    </citation>
    <scope>NUCLEOTIDE SEQUENCE [LARGE SCALE GENOMIC DNA]</scope>
    <source>
        <strain evidence="8">OdNE_18-Q3-R46-58_MAXAC.008</strain>
    </source>
</reference>
<keyword evidence="5" id="KW-0804">Transcription</keyword>
<comment type="similarity">
    <text evidence="1">Belongs to the sigma-70 factor family. ECF subfamily.</text>
</comment>
<evidence type="ECO:0000256" key="3">
    <source>
        <dbReference type="ARBA" id="ARBA00023082"/>
    </source>
</evidence>
<dbReference type="PANTHER" id="PTHR43133">
    <property type="entry name" value="RNA POLYMERASE ECF-TYPE SIGMA FACTO"/>
    <property type="match status" value="1"/>
</dbReference>
<evidence type="ECO:0000256" key="5">
    <source>
        <dbReference type="ARBA" id="ARBA00023163"/>
    </source>
</evidence>
<dbReference type="InterPro" id="IPR014284">
    <property type="entry name" value="RNA_pol_sigma-70_dom"/>
</dbReference>
<dbReference type="InterPro" id="IPR013324">
    <property type="entry name" value="RNA_pol_sigma_r3/r4-like"/>
</dbReference>
<accession>A0A936F6R8</accession>
<dbReference type="GO" id="GO:0006352">
    <property type="term" value="P:DNA-templated transcription initiation"/>
    <property type="evidence" value="ECO:0007669"/>
    <property type="project" value="InterPro"/>
</dbReference>
<dbReference type="SUPFAM" id="SSF88659">
    <property type="entry name" value="Sigma3 and sigma4 domains of RNA polymerase sigma factors"/>
    <property type="match status" value="1"/>
</dbReference>
<evidence type="ECO:0000256" key="1">
    <source>
        <dbReference type="ARBA" id="ARBA00010641"/>
    </source>
</evidence>
<sequence length="181" mass="20969">MEDAEVMAQVRAGRVERLAVIFERHHLHLFNFFLRLTGRRGASEDLVQEVFLRLLRYRASYRPGAPFAPWMWRIARNVHHDHLQTQRPHQLLDELPEGIPDGQDGADVHVMRDQEALHLWRAMNRLDPAKRELLLLSRNSELAYQDLARLMACSVGALKVQVHRALKELKTVFAELQGGMP</sequence>
<evidence type="ECO:0000313" key="8">
    <source>
        <dbReference type="EMBL" id="MBK8574082.1"/>
    </source>
</evidence>
<gene>
    <name evidence="8" type="ORF">IPN91_16005</name>
</gene>
<dbReference type="GO" id="GO:0016987">
    <property type="term" value="F:sigma factor activity"/>
    <property type="evidence" value="ECO:0007669"/>
    <property type="project" value="UniProtKB-KW"/>
</dbReference>
<dbReference type="NCBIfam" id="TIGR02937">
    <property type="entry name" value="sigma70-ECF"/>
    <property type="match status" value="1"/>
</dbReference>
<dbReference type="Pfam" id="PF08281">
    <property type="entry name" value="Sigma70_r4_2"/>
    <property type="match status" value="1"/>
</dbReference>
<keyword evidence="4" id="KW-0238">DNA-binding</keyword>
<dbReference type="InterPro" id="IPR007627">
    <property type="entry name" value="RNA_pol_sigma70_r2"/>
</dbReference>
<dbReference type="GO" id="GO:0003677">
    <property type="term" value="F:DNA binding"/>
    <property type="evidence" value="ECO:0007669"/>
    <property type="project" value="UniProtKB-KW"/>
</dbReference>
<dbReference type="InterPro" id="IPR013325">
    <property type="entry name" value="RNA_pol_sigma_r2"/>
</dbReference>
<feature type="domain" description="RNA polymerase sigma-70 region 2" evidence="6">
    <location>
        <begin position="21"/>
        <end position="87"/>
    </location>
</feature>
<evidence type="ECO:0000313" key="9">
    <source>
        <dbReference type="Proteomes" id="UP000709959"/>
    </source>
</evidence>